<evidence type="ECO:0008006" key="5">
    <source>
        <dbReference type="Google" id="ProtNLM"/>
    </source>
</evidence>
<evidence type="ECO:0000256" key="1">
    <source>
        <dbReference type="SAM" id="MobiDB-lite"/>
    </source>
</evidence>
<evidence type="ECO:0000256" key="2">
    <source>
        <dbReference type="SAM" id="SignalP"/>
    </source>
</evidence>
<accession>K0S1N7</accession>
<feature type="chain" id="PRO_5003837466" description="VDE lipocalin domain-containing protein" evidence="2">
    <location>
        <begin position="21"/>
        <end position="165"/>
    </location>
</feature>
<gene>
    <name evidence="3" type="ORF">THAOC_25356</name>
</gene>
<sequence length="165" mass="18549">MKFFLPAAIALAALATNASASVNDEDCFLHCSKVMLEGHNKNNCKQDCIKSECDDFDDDFDRCKDRCKTNCSSKQGRDRQNRRSSRNGEFGDDDTIDCKQKCMNNKCYKSNGKKVNDYGNCKDKCKNKCDYEDATFEEEMAKSLFANGGAESKKCLDECIVAEMA</sequence>
<keyword evidence="2" id="KW-0732">Signal</keyword>
<evidence type="ECO:0000313" key="3">
    <source>
        <dbReference type="EMBL" id="EJK54971.1"/>
    </source>
</evidence>
<name>K0S1N7_THAOC</name>
<reference evidence="3 4" key="1">
    <citation type="journal article" date="2012" name="Genome Biol.">
        <title>Genome and low-iron response of an oceanic diatom adapted to chronic iron limitation.</title>
        <authorList>
            <person name="Lommer M."/>
            <person name="Specht M."/>
            <person name="Roy A.S."/>
            <person name="Kraemer L."/>
            <person name="Andreson R."/>
            <person name="Gutowska M.A."/>
            <person name="Wolf J."/>
            <person name="Bergner S.V."/>
            <person name="Schilhabel M.B."/>
            <person name="Klostermeier U.C."/>
            <person name="Beiko R.G."/>
            <person name="Rosenstiel P."/>
            <person name="Hippler M."/>
            <person name="Laroche J."/>
        </authorList>
    </citation>
    <scope>NUCLEOTIDE SEQUENCE [LARGE SCALE GENOMIC DNA]</scope>
    <source>
        <strain evidence="3 4">CCMP1005</strain>
    </source>
</reference>
<dbReference type="Proteomes" id="UP000266841">
    <property type="component" value="Unassembled WGS sequence"/>
</dbReference>
<proteinExistence type="predicted"/>
<dbReference type="AlphaFoldDB" id="K0S1N7"/>
<feature type="signal peptide" evidence="2">
    <location>
        <begin position="1"/>
        <end position="20"/>
    </location>
</feature>
<evidence type="ECO:0000313" key="4">
    <source>
        <dbReference type="Proteomes" id="UP000266841"/>
    </source>
</evidence>
<comment type="caution">
    <text evidence="3">The sequence shown here is derived from an EMBL/GenBank/DDBJ whole genome shotgun (WGS) entry which is preliminary data.</text>
</comment>
<dbReference type="EMBL" id="AGNL01034949">
    <property type="protein sequence ID" value="EJK54971.1"/>
    <property type="molecule type" value="Genomic_DNA"/>
</dbReference>
<feature type="region of interest" description="Disordered" evidence="1">
    <location>
        <begin position="70"/>
        <end position="94"/>
    </location>
</feature>
<protein>
    <recommendedName>
        <fullName evidence="5">VDE lipocalin domain-containing protein</fullName>
    </recommendedName>
</protein>
<organism evidence="3 4">
    <name type="scientific">Thalassiosira oceanica</name>
    <name type="common">Marine diatom</name>
    <dbReference type="NCBI Taxonomy" id="159749"/>
    <lineage>
        <taxon>Eukaryota</taxon>
        <taxon>Sar</taxon>
        <taxon>Stramenopiles</taxon>
        <taxon>Ochrophyta</taxon>
        <taxon>Bacillariophyta</taxon>
        <taxon>Coscinodiscophyceae</taxon>
        <taxon>Thalassiosirophycidae</taxon>
        <taxon>Thalassiosirales</taxon>
        <taxon>Thalassiosiraceae</taxon>
        <taxon>Thalassiosira</taxon>
    </lineage>
</organism>
<keyword evidence="4" id="KW-1185">Reference proteome</keyword>